<dbReference type="OrthoDB" id="9806579at2"/>
<accession>A0A553GYB8</accession>
<comment type="caution">
    <text evidence="7">The sequence shown here is derived from an EMBL/GenBank/DDBJ whole genome shotgun (WGS) entry which is preliminary data.</text>
</comment>
<evidence type="ECO:0000256" key="1">
    <source>
        <dbReference type="ARBA" id="ARBA00000799"/>
    </source>
</evidence>
<dbReference type="SUPFAM" id="SSF56322">
    <property type="entry name" value="ADC synthase"/>
    <property type="match status" value="1"/>
</dbReference>
<reference evidence="7 8" key="1">
    <citation type="submission" date="2019-07" db="EMBL/GenBank/DDBJ databases">
        <title>Pseudomonas mangiferae sp. nov., isolated from bark of mango tree in Thailand.</title>
        <authorList>
            <person name="Srisuk N."/>
            <person name="Anurat P."/>
        </authorList>
    </citation>
    <scope>NUCLEOTIDE SEQUENCE [LARGE SCALE GENOMIC DNA]</scope>
    <source>
        <strain evidence="7 8">DMKU_BBB3-04</strain>
    </source>
</reference>
<evidence type="ECO:0000256" key="4">
    <source>
        <dbReference type="ARBA" id="ARBA00023235"/>
    </source>
</evidence>
<protein>
    <recommendedName>
        <fullName evidence="3">isochorismate synthase</fullName>
        <ecNumber evidence="3">5.4.4.2</ecNumber>
    </recommendedName>
    <alternativeName>
        <fullName evidence="5">Isochorismate mutase</fullName>
    </alternativeName>
</protein>
<dbReference type="InterPro" id="IPR005801">
    <property type="entry name" value="ADC_synthase"/>
</dbReference>
<name>A0A553GYB8_9PSED</name>
<dbReference type="PRINTS" id="PR00095">
    <property type="entry name" value="ANTSNTHASEI"/>
</dbReference>
<dbReference type="InterPro" id="IPR004561">
    <property type="entry name" value="IsoChor_synthase"/>
</dbReference>
<dbReference type="InterPro" id="IPR019999">
    <property type="entry name" value="Anth_synth_I-like"/>
</dbReference>
<dbReference type="Gene3D" id="3.60.120.10">
    <property type="entry name" value="Anthranilate synthase"/>
    <property type="match status" value="1"/>
</dbReference>
<dbReference type="GO" id="GO:0008909">
    <property type="term" value="F:isochorismate synthase activity"/>
    <property type="evidence" value="ECO:0007669"/>
    <property type="project" value="UniProtKB-EC"/>
</dbReference>
<keyword evidence="8" id="KW-1185">Reference proteome</keyword>
<organism evidence="7 8">
    <name type="scientific">Pseudomonas mangiferae</name>
    <dbReference type="NCBI Taxonomy" id="2593654"/>
    <lineage>
        <taxon>Bacteria</taxon>
        <taxon>Pseudomonadati</taxon>
        <taxon>Pseudomonadota</taxon>
        <taxon>Gammaproteobacteria</taxon>
        <taxon>Pseudomonadales</taxon>
        <taxon>Pseudomonadaceae</taxon>
        <taxon>Pseudomonas</taxon>
    </lineage>
</organism>
<dbReference type="EMBL" id="VJOY01000008">
    <property type="protein sequence ID" value="TRX74493.1"/>
    <property type="molecule type" value="Genomic_DNA"/>
</dbReference>
<feature type="domain" description="Chorismate-utilising enzyme C-terminal" evidence="6">
    <location>
        <begin position="201"/>
        <end position="452"/>
    </location>
</feature>
<dbReference type="PANTHER" id="PTHR42839:SF2">
    <property type="entry name" value="ISOCHORISMATE SYNTHASE ENTC"/>
    <property type="match status" value="1"/>
</dbReference>
<dbReference type="Proteomes" id="UP000315235">
    <property type="component" value="Unassembled WGS sequence"/>
</dbReference>
<sequence length="478" mass="51921">MSRVAPLSGYLHELRRTFARAARQARACGHPVLAAASFPLEGVDPFRVFTAWDDGATPCLYWESHAPASRFFAWGCALELSAHGDRRFAQLQASWHTLLDSAVTDGPVAPRACGGFRFDTRGERHPHWADFADASLMLANLTVLHNADGGQVLCQHLVDAEDDPLALATYYCTLLLRLNRVPAADAGAPSLLSHRPDDPGAWQARAASAVDAIRAGRLGKVVLARDQRYEATALPAAWQLLDGLRQQSGSAHLFACRRGSACFLGATPERLVRVNGGELQTHAMAGTTARDDDPQRDAALAEALLASPKERQEHGLVVDAIRQALHPLCQHLEIAAEPELHRLSRVQHLCTPIRGRPSHGVDLLDLVEALHPTPAVGGHPRDAALDYIRHHEALDRGWYAGPLGWLDAEGNGDFLVALRSALLTTDEARLFAGCGLVADSDPAREYRETCLKLAAMQAALHIGEPLPEARPRREARPL</sequence>
<evidence type="ECO:0000256" key="2">
    <source>
        <dbReference type="ARBA" id="ARBA00005297"/>
    </source>
</evidence>
<evidence type="ECO:0000259" key="6">
    <source>
        <dbReference type="Pfam" id="PF00425"/>
    </source>
</evidence>
<evidence type="ECO:0000313" key="8">
    <source>
        <dbReference type="Proteomes" id="UP000315235"/>
    </source>
</evidence>
<dbReference type="InterPro" id="IPR015890">
    <property type="entry name" value="Chorismate_C"/>
</dbReference>
<evidence type="ECO:0000256" key="3">
    <source>
        <dbReference type="ARBA" id="ARBA00012824"/>
    </source>
</evidence>
<dbReference type="NCBIfam" id="NF005459">
    <property type="entry name" value="PRK07054.1"/>
    <property type="match status" value="1"/>
</dbReference>
<dbReference type="RefSeq" id="WP_143488821.1">
    <property type="nucleotide sequence ID" value="NZ_VJOY01000008.1"/>
</dbReference>
<dbReference type="NCBIfam" id="TIGR00543">
    <property type="entry name" value="isochor_syn"/>
    <property type="match status" value="1"/>
</dbReference>
<keyword evidence="4 7" id="KW-0413">Isomerase</keyword>
<evidence type="ECO:0000256" key="5">
    <source>
        <dbReference type="ARBA" id="ARBA00041564"/>
    </source>
</evidence>
<evidence type="ECO:0000313" key="7">
    <source>
        <dbReference type="EMBL" id="TRX74493.1"/>
    </source>
</evidence>
<dbReference type="EC" id="5.4.4.2" evidence="3"/>
<comment type="catalytic activity">
    <reaction evidence="1">
        <text>chorismate = isochorismate</text>
        <dbReference type="Rhea" id="RHEA:18985"/>
        <dbReference type="ChEBI" id="CHEBI:29748"/>
        <dbReference type="ChEBI" id="CHEBI:29780"/>
        <dbReference type="EC" id="5.4.4.2"/>
    </reaction>
</comment>
<dbReference type="Pfam" id="PF00425">
    <property type="entry name" value="Chorismate_bind"/>
    <property type="match status" value="1"/>
</dbReference>
<gene>
    <name evidence="7" type="ORF">FM069_13215</name>
</gene>
<comment type="similarity">
    <text evidence="2">Belongs to the isochorismate synthase family.</text>
</comment>
<dbReference type="AlphaFoldDB" id="A0A553GYB8"/>
<proteinExistence type="inferred from homology"/>
<dbReference type="PANTHER" id="PTHR42839">
    <property type="entry name" value="ISOCHORISMATE SYNTHASE ENTC"/>
    <property type="match status" value="1"/>
</dbReference>